<dbReference type="SUPFAM" id="SSF57850">
    <property type="entry name" value="RING/U-box"/>
    <property type="match status" value="1"/>
</dbReference>
<dbReference type="PANTHER" id="PTHR23059">
    <property type="entry name" value="CYSTEINE AND HISTIDINE-RICH PROTEIN 1"/>
    <property type="match status" value="1"/>
</dbReference>
<dbReference type="EMBL" id="OVEO01000002">
    <property type="protein sequence ID" value="SPQ94496.1"/>
    <property type="molecule type" value="Genomic_DNA"/>
</dbReference>
<evidence type="ECO:0000313" key="9">
    <source>
        <dbReference type="EMBL" id="CEO98410.1"/>
    </source>
</evidence>
<dbReference type="GO" id="GO:0005737">
    <property type="term" value="C:cytoplasm"/>
    <property type="evidence" value="ECO:0007669"/>
    <property type="project" value="UniProtKB-SubCell"/>
</dbReference>
<feature type="region of interest" description="Disordered" evidence="7">
    <location>
        <begin position="379"/>
        <end position="452"/>
    </location>
</feature>
<feature type="region of interest" description="Disordered" evidence="7">
    <location>
        <begin position="250"/>
        <end position="300"/>
    </location>
</feature>
<dbReference type="AlphaFoldDB" id="A0A0G4IT17"/>
<dbReference type="InterPro" id="IPR013083">
    <property type="entry name" value="Znf_RING/FYVE/PHD"/>
</dbReference>
<keyword evidence="10" id="KW-0496">Mitochondrion</keyword>
<feature type="region of interest" description="Disordered" evidence="7">
    <location>
        <begin position="1"/>
        <end position="32"/>
    </location>
</feature>
<dbReference type="Proteomes" id="UP000290189">
    <property type="component" value="Unassembled WGS sequence"/>
</dbReference>
<name>A0A0G4IT17_PLABS</name>
<keyword evidence="11" id="KW-1185">Reference proteome</keyword>
<dbReference type="InterPro" id="IPR049548">
    <property type="entry name" value="Sina-like_RING"/>
</dbReference>
<dbReference type="PANTHER" id="PTHR23059:SF4">
    <property type="entry name" value="ZINC FINGER TRAF-TYPE-CONTAINING PROTEIN 1"/>
    <property type="match status" value="1"/>
</dbReference>
<accession>A0A0G4IT17</accession>
<evidence type="ECO:0000256" key="5">
    <source>
        <dbReference type="ARBA" id="ARBA00022833"/>
    </source>
</evidence>
<reference evidence="9 11" key="1">
    <citation type="submission" date="2015-02" db="EMBL/GenBank/DDBJ databases">
        <authorList>
            <person name="Chooi Y.-H."/>
        </authorList>
    </citation>
    <scope>NUCLEOTIDE SEQUENCE [LARGE SCALE GENOMIC DNA]</scope>
    <source>
        <strain evidence="9">E3</strain>
    </source>
</reference>
<dbReference type="InterPro" id="IPR001293">
    <property type="entry name" value="Znf_TRAF"/>
</dbReference>
<dbReference type="InterPro" id="IPR039338">
    <property type="entry name" value="ZFTRAF1"/>
</dbReference>
<feature type="domain" description="TRAF-type" evidence="8">
    <location>
        <begin position="107"/>
        <end position="145"/>
    </location>
</feature>
<dbReference type="EMBL" id="CDSF01000084">
    <property type="protein sequence ID" value="CEO98410.1"/>
    <property type="molecule type" value="Genomic_DNA"/>
</dbReference>
<dbReference type="Pfam" id="PF21362">
    <property type="entry name" value="Sina_RING"/>
    <property type="match status" value="1"/>
</dbReference>
<dbReference type="STRING" id="37360.A0A0G4IT17"/>
<dbReference type="SUPFAM" id="SSF49599">
    <property type="entry name" value="TRAF domain-like"/>
    <property type="match status" value="1"/>
</dbReference>
<dbReference type="OrthoDB" id="10062218at2759"/>
<proteinExistence type="predicted"/>
<evidence type="ECO:0000313" key="11">
    <source>
        <dbReference type="Proteomes" id="UP000039324"/>
    </source>
</evidence>
<gene>
    <name evidence="9" type="ORF">PBRA_006524</name>
    <name evidence="10" type="ORF">PLBR_LOCUS1711</name>
</gene>
<dbReference type="GO" id="GO:0008270">
    <property type="term" value="F:zinc ion binding"/>
    <property type="evidence" value="ECO:0007669"/>
    <property type="project" value="UniProtKB-KW"/>
</dbReference>
<feature type="compositionally biased region" description="Acidic residues" evidence="7">
    <location>
        <begin position="402"/>
        <end position="416"/>
    </location>
</feature>
<evidence type="ECO:0000256" key="6">
    <source>
        <dbReference type="PROSITE-ProRule" id="PRU00207"/>
    </source>
</evidence>
<organism evidence="9 11">
    <name type="scientific">Plasmodiophora brassicae</name>
    <name type="common">Clubroot disease agent</name>
    <dbReference type="NCBI Taxonomy" id="37360"/>
    <lineage>
        <taxon>Eukaryota</taxon>
        <taxon>Sar</taxon>
        <taxon>Rhizaria</taxon>
        <taxon>Endomyxa</taxon>
        <taxon>Phytomyxea</taxon>
        <taxon>Plasmodiophorida</taxon>
        <taxon>Plasmodiophoridae</taxon>
        <taxon>Plasmodiophora</taxon>
    </lineage>
</organism>
<comment type="subcellular location">
    <subcellularLocation>
        <location evidence="1">Cytoplasm</location>
    </subcellularLocation>
</comment>
<dbReference type="PROSITE" id="PS50145">
    <property type="entry name" value="ZF_TRAF"/>
    <property type="match status" value="1"/>
</dbReference>
<dbReference type="OMA" id="IERDEIC"/>
<evidence type="ECO:0000259" key="8">
    <source>
        <dbReference type="PROSITE" id="PS50145"/>
    </source>
</evidence>
<evidence type="ECO:0000256" key="1">
    <source>
        <dbReference type="ARBA" id="ARBA00004496"/>
    </source>
</evidence>
<feature type="compositionally biased region" description="Pro residues" evidence="7">
    <location>
        <begin position="252"/>
        <end position="262"/>
    </location>
</feature>
<feature type="compositionally biased region" description="Low complexity" evidence="7">
    <location>
        <begin position="263"/>
        <end position="272"/>
    </location>
</feature>
<dbReference type="Pfam" id="PF02176">
    <property type="entry name" value="zf-TRAF"/>
    <property type="match status" value="1"/>
</dbReference>
<evidence type="ECO:0000256" key="4">
    <source>
        <dbReference type="ARBA" id="ARBA00022771"/>
    </source>
</evidence>
<evidence type="ECO:0000256" key="2">
    <source>
        <dbReference type="ARBA" id="ARBA00022490"/>
    </source>
</evidence>
<sequence>MADANSARRRRAEADPPSTSSKRARGPAEPLRHGFKLNEDDLKCVVCLEFPVGTIVQCANGHLLCTDCHERVVEAYQCVCPTCRVKLSRDRPSRNRFAESVLATVIVPCGNAGCQERLAFAKVHEHQSDLCPYRMSTCKFAPLGCDWRDHDHKLKAHQRECTMRHKSVKSILKKVVERDNNIKAEEIRQRERFQAQIKVAELLNSRCRDICIREVVIERDEICDIVCSKPFRVFGVTMSLELVIDEPAVLSSPPPAVPPPPAISSADGAEAPVEPPPVVEASSSSDSGQQRPADKSSVGLVLTQRSRRVKRMRMSVFLMKGPDSEMTFAPVVQNVHFTRSKRNSEKFPLPLTAQAARDLFEMGSLTLRIGMVDRRRGLSRSFSSEGADARDDGGDSMTSSSSDDDGLMSDDGDEGGPDQYYSSSEPDSEDLDCLHFMEEDDDNHYNGSGSEY</sequence>
<keyword evidence="5 6" id="KW-0862">Zinc</keyword>
<geneLocation type="mitochondrion" evidence="10"/>
<evidence type="ECO:0000313" key="12">
    <source>
        <dbReference type="Proteomes" id="UP000290189"/>
    </source>
</evidence>
<evidence type="ECO:0000313" key="10">
    <source>
        <dbReference type="EMBL" id="SPQ94496.1"/>
    </source>
</evidence>
<dbReference type="Gene3D" id="3.30.40.10">
    <property type="entry name" value="Zinc/RING finger domain, C3HC4 (zinc finger)"/>
    <property type="match status" value="2"/>
</dbReference>
<keyword evidence="4 6" id="KW-0863">Zinc-finger</keyword>
<feature type="zinc finger region" description="TRAF-type" evidence="6">
    <location>
        <begin position="107"/>
        <end position="145"/>
    </location>
</feature>
<reference evidence="10 12" key="2">
    <citation type="submission" date="2018-03" db="EMBL/GenBank/DDBJ databases">
        <authorList>
            <person name="Fogelqvist J."/>
        </authorList>
    </citation>
    <scope>NUCLEOTIDE SEQUENCE [LARGE SCALE GENOMIC DNA]</scope>
</reference>
<protein>
    <recommendedName>
        <fullName evidence="8">TRAF-type domain-containing protein</fullName>
    </recommendedName>
</protein>
<keyword evidence="3 6" id="KW-0479">Metal-binding</keyword>
<dbReference type="Proteomes" id="UP000039324">
    <property type="component" value="Unassembled WGS sequence"/>
</dbReference>
<keyword evidence="2" id="KW-0963">Cytoplasm</keyword>
<evidence type="ECO:0000256" key="7">
    <source>
        <dbReference type="SAM" id="MobiDB-lite"/>
    </source>
</evidence>
<evidence type="ECO:0000256" key="3">
    <source>
        <dbReference type="ARBA" id="ARBA00022723"/>
    </source>
</evidence>
<dbReference type="GO" id="GO:0005634">
    <property type="term" value="C:nucleus"/>
    <property type="evidence" value="ECO:0007669"/>
    <property type="project" value="TreeGrafter"/>
</dbReference>